<keyword evidence="3" id="KW-1185">Reference proteome</keyword>
<proteinExistence type="predicted"/>
<dbReference type="SUPFAM" id="SSF64518">
    <property type="entry name" value="Phase 1 flagellin"/>
    <property type="match status" value="1"/>
</dbReference>
<keyword evidence="2" id="KW-0969">Cilium</keyword>
<reference evidence="2 3" key="1">
    <citation type="journal article" date="2017" name="Genome Announc.">
        <title>Draft Genome Sequence of Romboutsia weinsteinii sp. nov. Strain CCRI-19649(T) Isolated from Surface Water.</title>
        <authorList>
            <person name="Maheux A.F."/>
            <person name="Boudreau D.K."/>
            <person name="Berube E."/>
            <person name="Boissinot M."/>
            <person name="Cantin P."/>
            <person name="Raymond F."/>
            <person name="Corbeil J."/>
            <person name="Omar R.F."/>
            <person name="Bergeron M.G."/>
        </authorList>
    </citation>
    <scope>NUCLEOTIDE SEQUENCE [LARGE SCALE GENOMIC DNA]</scope>
    <source>
        <strain evidence="2 3">CCRI-19649</strain>
    </source>
</reference>
<dbReference type="PANTHER" id="PTHR42792:SF1">
    <property type="entry name" value="FLAGELLAR HOOK-ASSOCIATED PROTEIN 3"/>
    <property type="match status" value="1"/>
</dbReference>
<sequence>MRVTNASMASTYLSDTQKSLQKIDKLNKQLNSGKEINRVSDDPYNAIKVMNLKSEINSVEKFNYNCDEIMGWMDTTDASLERVGVLTSDIKTLLTSISGTYGEDEIRSVKTEVNEKLKEIAEALNSTYAGKYIFGGTNTGEPPVQVVEGADGLVELKLSDTTNSNKLKVEISPGITIDYNLTAHQVSNNGDGFNTLNNIVKALDKNPIDMDEIGELSSEVNDYMLDVLDNRSLIGAKTNTVESVKSNNEDNILNMKKIFSSIQDVDLSEKYIELSNAQLVYNSSMQVGSKLIQPTILDYLR</sequence>
<dbReference type="EMBL" id="NOJY02000004">
    <property type="protein sequence ID" value="RDY28914.1"/>
    <property type="molecule type" value="Genomic_DNA"/>
</dbReference>
<dbReference type="GO" id="GO:0005198">
    <property type="term" value="F:structural molecule activity"/>
    <property type="evidence" value="ECO:0007669"/>
    <property type="project" value="InterPro"/>
</dbReference>
<evidence type="ECO:0000313" key="3">
    <source>
        <dbReference type="Proteomes" id="UP000215694"/>
    </source>
</evidence>
<dbReference type="OrthoDB" id="9758307at2"/>
<dbReference type="PANTHER" id="PTHR42792">
    <property type="entry name" value="FLAGELLIN"/>
    <property type="match status" value="1"/>
</dbReference>
<evidence type="ECO:0000259" key="1">
    <source>
        <dbReference type="Pfam" id="PF00669"/>
    </source>
</evidence>
<dbReference type="Gene3D" id="1.20.1330.10">
    <property type="entry name" value="f41 fragment of flagellin, N-terminal domain"/>
    <property type="match status" value="1"/>
</dbReference>
<protein>
    <submittedName>
        <fullName evidence="2">Flagellar hook-associated protein 3</fullName>
    </submittedName>
</protein>
<dbReference type="InterPro" id="IPR001492">
    <property type="entry name" value="Flagellin"/>
</dbReference>
<organism evidence="2 3">
    <name type="scientific">Romboutsia weinsteinii</name>
    <dbReference type="NCBI Taxonomy" id="2020949"/>
    <lineage>
        <taxon>Bacteria</taxon>
        <taxon>Bacillati</taxon>
        <taxon>Bacillota</taxon>
        <taxon>Clostridia</taxon>
        <taxon>Peptostreptococcales</taxon>
        <taxon>Peptostreptococcaceae</taxon>
        <taxon>Romboutsia</taxon>
    </lineage>
</organism>
<dbReference type="GO" id="GO:0009288">
    <property type="term" value="C:bacterial-type flagellum"/>
    <property type="evidence" value="ECO:0007669"/>
    <property type="project" value="InterPro"/>
</dbReference>
<dbReference type="Pfam" id="PF00669">
    <property type="entry name" value="Flagellin_N"/>
    <property type="match status" value="1"/>
</dbReference>
<name>A0A255IP49_9FIRM</name>
<accession>A0A255IP49</accession>
<feature type="domain" description="Flagellin N-terminal" evidence="1">
    <location>
        <begin position="6"/>
        <end position="139"/>
    </location>
</feature>
<comment type="caution">
    <text evidence="2">The sequence shown here is derived from an EMBL/GenBank/DDBJ whole genome shotgun (WGS) entry which is preliminary data.</text>
</comment>
<dbReference type="RefSeq" id="WP_094366809.1">
    <property type="nucleotide sequence ID" value="NZ_NOJY02000004.1"/>
</dbReference>
<dbReference type="AlphaFoldDB" id="A0A255IP49"/>
<evidence type="ECO:0000313" key="2">
    <source>
        <dbReference type="EMBL" id="RDY28914.1"/>
    </source>
</evidence>
<keyword evidence="2" id="KW-0282">Flagellum</keyword>
<gene>
    <name evidence="2" type="ORF">CHL78_003055</name>
</gene>
<keyword evidence="2" id="KW-0966">Cell projection</keyword>
<dbReference type="Proteomes" id="UP000215694">
    <property type="component" value="Unassembled WGS sequence"/>
</dbReference>
<dbReference type="InterPro" id="IPR001029">
    <property type="entry name" value="Flagellin_N"/>
</dbReference>